<dbReference type="STRING" id="1423746.FD27_GL001335"/>
<evidence type="ECO:0000313" key="4">
    <source>
        <dbReference type="Proteomes" id="UP000051445"/>
    </source>
</evidence>
<dbReference type="AlphaFoldDB" id="A0A0R1P8I1"/>
<feature type="compositionally biased region" description="Polar residues" evidence="1">
    <location>
        <begin position="55"/>
        <end position="64"/>
    </location>
</feature>
<organism evidence="3 4">
    <name type="scientific">Limosilactobacillus frumenti DSM 13145</name>
    <dbReference type="NCBI Taxonomy" id="1423746"/>
    <lineage>
        <taxon>Bacteria</taxon>
        <taxon>Bacillati</taxon>
        <taxon>Bacillota</taxon>
        <taxon>Bacilli</taxon>
        <taxon>Lactobacillales</taxon>
        <taxon>Lactobacillaceae</taxon>
        <taxon>Limosilactobacillus</taxon>
    </lineage>
</organism>
<keyword evidence="2" id="KW-0732">Signal</keyword>
<evidence type="ECO:0008006" key="5">
    <source>
        <dbReference type="Google" id="ProtNLM"/>
    </source>
</evidence>
<comment type="caution">
    <text evidence="3">The sequence shown here is derived from an EMBL/GenBank/DDBJ whole genome shotgun (WGS) entry which is preliminary data.</text>
</comment>
<dbReference type="RefSeq" id="WP_057752322.1">
    <property type="nucleotide sequence ID" value="NZ_AZER01000024.1"/>
</dbReference>
<feature type="region of interest" description="Disordered" evidence="1">
    <location>
        <begin position="32"/>
        <end position="124"/>
    </location>
</feature>
<feature type="chain" id="PRO_5006408856" description="Lipoprotein" evidence="2">
    <location>
        <begin position="30"/>
        <end position="244"/>
    </location>
</feature>
<feature type="compositionally biased region" description="Basic residues" evidence="1">
    <location>
        <begin position="44"/>
        <end position="54"/>
    </location>
</feature>
<feature type="compositionally biased region" description="Low complexity" evidence="1">
    <location>
        <begin position="115"/>
        <end position="124"/>
    </location>
</feature>
<accession>A0A0R1P8I1</accession>
<feature type="signal peptide" evidence="2">
    <location>
        <begin position="1"/>
        <end position="29"/>
    </location>
</feature>
<feature type="compositionally biased region" description="Polar residues" evidence="1">
    <location>
        <begin position="32"/>
        <end position="41"/>
    </location>
</feature>
<dbReference type="PROSITE" id="PS51257">
    <property type="entry name" value="PROKAR_LIPOPROTEIN"/>
    <property type="match status" value="1"/>
</dbReference>
<dbReference type="Proteomes" id="UP000051445">
    <property type="component" value="Unassembled WGS sequence"/>
</dbReference>
<dbReference type="EMBL" id="AZER01000024">
    <property type="protein sequence ID" value="KRL26197.1"/>
    <property type="molecule type" value="Genomic_DNA"/>
</dbReference>
<feature type="compositionally biased region" description="Low complexity" evidence="1">
    <location>
        <begin position="80"/>
        <end position="89"/>
    </location>
</feature>
<proteinExistence type="predicted"/>
<evidence type="ECO:0000256" key="2">
    <source>
        <dbReference type="SAM" id="SignalP"/>
    </source>
</evidence>
<name>A0A0R1P8I1_9LACO</name>
<dbReference type="PATRIC" id="fig|1423746.3.peg.1360"/>
<gene>
    <name evidence="3" type="ORF">FD27_GL001335</name>
</gene>
<evidence type="ECO:0000313" key="3">
    <source>
        <dbReference type="EMBL" id="KRL26197.1"/>
    </source>
</evidence>
<protein>
    <recommendedName>
        <fullName evidence="5">Lipoprotein</fullName>
    </recommendedName>
</protein>
<keyword evidence="4" id="KW-1185">Reference proteome</keyword>
<evidence type="ECO:0000256" key="1">
    <source>
        <dbReference type="SAM" id="MobiDB-lite"/>
    </source>
</evidence>
<sequence length="244" mass="26073">MLKVSKKILNTSLAIALILGLGGCGISQSATTTHKNNQPSSAKVVKHSGSHKAITKSNKYAQNGSTSVSSSTTESEESTHLTSSSGSESIGNYQQPTTGISNANSQSFVNNSQTQSAQIKNQPQQQSSSIQLGLGDIAVWTDQYGVVHHVDSDGMDRMTIPGSDQVKYQDWSGPLPANAQIVSSTHSNVQLGLGDIAVWTDEYGVTHHVDSDGMDRMTIPGSNEVKYQDWSGYLPSNVTIEHEH</sequence>
<reference evidence="3 4" key="1">
    <citation type="journal article" date="2015" name="Genome Announc.">
        <title>Expanding the biotechnology potential of lactobacilli through comparative genomics of 213 strains and associated genera.</title>
        <authorList>
            <person name="Sun Z."/>
            <person name="Harris H.M."/>
            <person name="McCann A."/>
            <person name="Guo C."/>
            <person name="Argimon S."/>
            <person name="Zhang W."/>
            <person name="Yang X."/>
            <person name="Jeffery I.B."/>
            <person name="Cooney J.C."/>
            <person name="Kagawa T.F."/>
            <person name="Liu W."/>
            <person name="Song Y."/>
            <person name="Salvetti E."/>
            <person name="Wrobel A."/>
            <person name="Rasinkangas P."/>
            <person name="Parkhill J."/>
            <person name="Rea M.C."/>
            <person name="O'Sullivan O."/>
            <person name="Ritari J."/>
            <person name="Douillard F.P."/>
            <person name="Paul Ross R."/>
            <person name="Yang R."/>
            <person name="Briner A.E."/>
            <person name="Felis G.E."/>
            <person name="de Vos W.M."/>
            <person name="Barrangou R."/>
            <person name="Klaenhammer T.R."/>
            <person name="Caufield P.W."/>
            <person name="Cui Y."/>
            <person name="Zhang H."/>
            <person name="O'Toole P.W."/>
        </authorList>
    </citation>
    <scope>NUCLEOTIDE SEQUENCE [LARGE SCALE GENOMIC DNA]</scope>
    <source>
        <strain evidence="3 4">DSM 13145</strain>
    </source>
</reference>
<feature type="compositionally biased region" description="Polar residues" evidence="1">
    <location>
        <begin position="90"/>
        <end position="114"/>
    </location>
</feature>